<keyword evidence="5" id="KW-0418">Kinase</keyword>
<protein>
    <recommendedName>
        <fullName evidence="9">Protein kinase domain-containing protein</fullName>
    </recommendedName>
</protein>
<gene>
    <name evidence="10" type="ORF">C6P45_000126</name>
</gene>
<feature type="domain" description="Protein kinase" evidence="9">
    <location>
        <begin position="11"/>
        <end position="324"/>
    </location>
</feature>
<evidence type="ECO:0000313" key="10">
    <source>
        <dbReference type="EMBL" id="KAG0671635.1"/>
    </source>
</evidence>
<proteinExistence type="inferred from homology"/>
<evidence type="ECO:0000256" key="6">
    <source>
        <dbReference type="ARBA" id="ARBA00022840"/>
    </source>
</evidence>
<dbReference type="InterPro" id="IPR000719">
    <property type="entry name" value="Prot_kinase_dom"/>
</dbReference>
<dbReference type="OrthoDB" id="541276at2759"/>
<dbReference type="EMBL" id="PUHR01000010">
    <property type="protein sequence ID" value="KAG0671635.1"/>
    <property type="molecule type" value="Genomic_DNA"/>
</dbReference>
<dbReference type="PROSITE" id="PS00107">
    <property type="entry name" value="PROTEIN_KINASE_ATP"/>
    <property type="match status" value="1"/>
</dbReference>
<dbReference type="GO" id="GO:0004674">
    <property type="term" value="F:protein serine/threonine kinase activity"/>
    <property type="evidence" value="ECO:0007669"/>
    <property type="project" value="UniProtKB-KW"/>
</dbReference>
<dbReference type="InterPro" id="IPR011009">
    <property type="entry name" value="Kinase-like_dom_sf"/>
</dbReference>
<keyword evidence="11" id="KW-1185">Reference proteome</keyword>
<evidence type="ECO:0000256" key="5">
    <source>
        <dbReference type="ARBA" id="ARBA00022777"/>
    </source>
</evidence>
<evidence type="ECO:0000256" key="1">
    <source>
        <dbReference type="ARBA" id="ARBA00010791"/>
    </source>
</evidence>
<accession>A0A9P7BC29</accession>
<dbReference type="GO" id="GO:0035556">
    <property type="term" value="P:intracellular signal transduction"/>
    <property type="evidence" value="ECO:0007669"/>
    <property type="project" value="TreeGrafter"/>
</dbReference>
<keyword evidence="4 7" id="KW-0547">Nucleotide-binding</keyword>
<dbReference type="SMART" id="SM00220">
    <property type="entry name" value="S_TKc"/>
    <property type="match status" value="1"/>
</dbReference>
<feature type="binding site" evidence="7">
    <location>
        <position position="44"/>
    </location>
    <ligand>
        <name>ATP</name>
        <dbReference type="ChEBI" id="CHEBI:30616"/>
    </ligand>
</feature>
<comment type="similarity">
    <text evidence="1">Belongs to the protein kinase superfamily. CAMK Ser/Thr protein kinase family. NIM1 subfamily.</text>
</comment>
<comment type="caution">
    <text evidence="10">The sequence shown here is derived from an EMBL/GenBank/DDBJ whole genome shotgun (WGS) entry which is preliminary data.</text>
</comment>
<keyword evidence="6 7" id="KW-0067">ATP-binding</keyword>
<dbReference type="PANTHER" id="PTHR24346:SF82">
    <property type="entry name" value="KP78A-RELATED"/>
    <property type="match status" value="1"/>
</dbReference>
<evidence type="ECO:0000256" key="3">
    <source>
        <dbReference type="ARBA" id="ARBA00022679"/>
    </source>
</evidence>
<dbReference type="InterPro" id="IPR017441">
    <property type="entry name" value="Protein_kinase_ATP_BS"/>
</dbReference>
<dbReference type="InterPro" id="IPR008271">
    <property type="entry name" value="Ser/Thr_kinase_AS"/>
</dbReference>
<keyword evidence="3" id="KW-0808">Transferase</keyword>
<dbReference type="SUPFAM" id="SSF56112">
    <property type="entry name" value="Protein kinase-like (PK-like)"/>
    <property type="match status" value="1"/>
</dbReference>
<evidence type="ECO:0000259" key="9">
    <source>
        <dbReference type="PROSITE" id="PS50011"/>
    </source>
</evidence>
<sequence>MSLEGYQVNNFQIIRQVGSGVYGLVFHVYDSITKFEFAMKVILKSSIDSFLETYSKEESEERNLHLQKELIDFFQKNQNKLNIPAVDLQSIKDLTPDQLSKIPQYNEIWMQLQVHSHKNVVTVYQVLESSVATFLIMDYYETDLFNSIVNLKTFANDGELIKRTFLQICSAVKYCHETGIYHCDIKPENIVLDNDNNAYLCDFGLATTNPNLSPNTNVGSTYYIAPEKILYFNDHESQSTKLPTKTGDVWSLGILLINLICIRNPWLKAHQTEDKTFFHFVKDSNVLQKILPLSDDLYNLLVKVLQINPFKRISIDELMKEVCLIKSFTNDNGPLSNVPEYTDLLRDITDPYYDFQGKSNEDNYYHYLSETEEDEEKTTETTIKEVNIEQQQLKTVIDNTLYQSSKDISSCVTLGDKTLDNEPIFKSALNMMTYTGLSSDATICGSDSSDYPLLFHDEQRNSTNINDQDDLRVNLSS</sequence>
<dbReference type="GO" id="GO:0005737">
    <property type="term" value="C:cytoplasm"/>
    <property type="evidence" value="ECO:0007669"/>
    <property type="project" value="TreeGrafter"/>
</dbReference>
<dbReference type="AlphaFoldDB" id="A0A9P7BC29"/>
<evidence type="ECO:0000256" key="2">
    <source>
        <dbReference type="ARBA" id="ARBA00022527"/>
    </source>
</evidence>
<dbReference type="PROSITE" id="PS50011">
    <property type="entry name" value="PROTEIN_KINASE_DOM"/>
    <property type="match status" value="1"/>
</dbReference>
<dbReference type="PROSITE" id="PS00108">
    <property type="entry name" value="PROTEIN_KINASE_ST"/>
    <property type="match status" value="1"/>
</dbReference>
<name>A0A9P7BC29_MAUEX</name>
<organism evidence="10 11">
    <name type="scientific">Maudiozyma exigua</name>
    <name type="common">Yeast</name>
    <name type="synonym">Kazachstania exigua</name>
    <dbReference type="NCBI Taxonomy" id="34358"/>
    <lineage>
        <taxon>Eukaryota</taxon>
        <taxon>Fungi</taxon>
        <taxon>Dikarya</taxon>
        <taxon>Ascomycota</taxon>
        <taxon>Saccharomycotina</taxon>
        <taxon>Saccharomycetes</taxon>
        <taxon>Saccharomycetales</taxon>
        <taxon>Saccharomycetaceae</taxon>
        <taxon>Maudiozyma</taxon>
    </lineage>
</organism>
<evidence type="ECO:0000256" key="7">
    <source>
        <dbReference type="PROSITE-ProRule" id="PRU10141"/>
    </source>
</evidence>
<dbReference type="Proteomes" id="UP000750334">
    <property type="component" value="Unassembled WGS sequence"/>
</dbReference>
<dbReference type="PANTHER" id="PTHR24346">
    <property type="entry name" value="MAP/MICROTUBULE AFFINITY-REGULATING KINASE"/>
    <property type="match status" value="1"/>
</dbReference>
<keyword evidence="2 8" id="KW-0723">Serine/threonine-protein kinase</keyword>
<dbReference type="Gene3D" id="1.10.510.10">
    <property type="entry name" value="Transferase(Phosphotransferase) domain 1"/>
    <property type="match status" value="1"/>
</dbReference>
<reference evidence="10 11" key="1">
    <citation type="submission" date="2020-11" db="EMBL/GenBank/DDBJ databases">
        <title>Kefir isolates.</title>
        <authorList>
            <person name="Marcisauskas S."/>
            <person name="Kim Y."/>
            <person name="Blasche S."/>
        </authorList>
    </citation>
    <scope>NUCLEOTIDE SEQUENCE [LARGE SCALE GENOMIC DNA]</scope>
    <source>
        <strain evidence="10 11">OG2</strain>
    </source>
</reference>
<dbReference type="Pfam" id="PF00069">
    <property type="entry name" value="Pkinase"/>
    <property type="match status" value="1"/>
</dbReference>
<evidence type="ECO:0000256" key="8">
    <source>
        <dbReference type="RuleBase" id="RU000304"/>
    </source>
</evidence>
<dbReference type="Gene3D" id="3.30.200.20">
    <property type="entry name" value="Phosphorylase Kinase, domain 1"/>
    <property type="match status" value="1"/>
</dbReference>
<evidence type="ECO:0000256" key="4">
    <source>
        <dbReference type="ARBA" id="ARBA00022741"/>
    </source>
</evidence>
<evidence type="ECO:0000313" key="11">
    <source>
        <dbReference type="Proteomes" id="UP000750334"/>
    </source>
</evidence>
<dbReference type="GO" id="GO:0005524">
    <property type="term" value="F:ATP binding"/>
    <property type="evidence" value="ECO:0007669"/>
    <property type="project" value="UniProtKB-UniRule"/>
</dbReference>